<evidence type="ECO:0000256" key="1">
    <source>
        <dbReference type="ARBA" id="ARBA00022729"/>
    </source>
</evidence>
<dbReference type="InterPro" id="IPR003790">
    <property type="entry name" value="GHL10"/>
</dbReference>
<feature type="domain" description="SLH" evidence="4">
    <location>
        <begin position="546"/>
        <end position="609"/>
    </location>
</feature>
<dbReference type="Proteomes" id="UP000005435">
    <property type="component" value="Chromosome"/>
</dbReference>
<evidence type="ECO:0000313" key="5">
    <source>
        <dbReference type="EMBL" id="AEV69762.1"/>
    </source>
</evidence>
<evidence type="ECO:0000256" key="3">
    <source>
        <dbReference type="SAM" id="SignalP"/>
    </source>
</evidence>
<dbReference type="OrthoDB" id="43070at2"/>
<dbReference type="HOGENOM" id="CLU_019247_2_0_9"/>
<reference evidence="6" key="1">
    <citation type="submission" date="2011-12" db="EMBL/GenBank/DDBJ databases">
        <title>Complete sequence of Clostridium clariflavum DSM 19732.</title>
        <authorList>
            <consortium name="US DOE Joint Genome Institute"/>
            <person name="Lucas S."/>
            <person name="Han J."/>
            <person name="Lapidus A."/>
            <person name="Cheng J.-F."/>
            <person name="Goodwin L."/>
            <person name="Pitluck S."/>
            <person name="Peters L."/>
            <person name="Teshima H."/>
            <person name="Detter J.C."/>
            <person name="Han C."/>
            <person name="Tapia R."/>
            <person name="Land M."/>
            <person name="Hauser L."/>
            <person name="Kyrpides N."/>
            <person name="Ivanova N."/>
            <person name="Pagani I."/>
            <person name="Kitzmiller T."/>
            <person name="Lynd L."/>
            <person name="Izquierdo J."/>
            <person name="Woyke T."/>
        </authorList>
    </citation>
    <scope>NUCLEOTIDE SEQUENCE [LARGE SCALE GENOMIC DNA]</scope>
    <source>
        <strain evidence="6">DSM 19732 / NBRC 101661 / EBR45</strain>
    </source>
</reference>
<dbReference type="Gene3D" id="3.20.20.80">
    <property type="entry name" value="Glycosidases"/>
    <property type="match status" value="1"/>
</dbReference>
<dbReference type="Gene3D" id="2.60.40.10">
    <property type="entry name" value="Immunoglobulins"/>
    <property type="match status" value="1"/>
</dbReference>
<evidence type="ECO:0000313" key="6">
    <source>
        <dbReference type="Proteomes" id="UP000005435"/>
    </source>
</evidence>
<dbReference type="EMBL" id="CP003065">
    <property type="protein sequence ID" value="AEV69762.1"/>
    <property type="molecule type" value="Genomic_DNA"/>
</dbReference>
<feature type="domain" description="SLH" evidence="4">
    <location>
        <begin position="610"/>
        <end position="667"/>
    </location>
</feature>
<dbReference type="RefSeq" id="WP_014256295.1">
    <property type="nucleotide sequence ID" value="NC_016627.1"/>
</dbReference>
<dbReference type="InterPro" id="IPR013783">
    <property type="entry name" value="Ig-like_fold"/>
</dbReference>
<evidence type="ECO:0000256" key="2">
    <source>
        <dbReference type="ARBA" id="ARBA00022737"/>
    </source>
</evidence>
<feature type="domain" description="SLH" evidence="4">
    <location>
        <begin position="672"/>
        <end position="730"/>
    </location>
</feature>
<keyword evidence="6" id="KW-1185">Reference proteome</keyword>
<dbReference type="InterPro" id="IPR001119">
    <property type="entry name" value="SLH_dom"/>
</dbReference>
<dbReference type="Pfam" id="PF00395">
    <property type="entry name" value="SLH"/>
    <property type="match status" value="3"/>
</dbReference>
<sequence precursor="true">MFNKKRGTMFIAAFIAAMLSINVLPVNIFAANAWDAYSNFIPNETPVVKRQLRGTWISTVLNLDWPSADVKKIANDEERIQKSKEELIAILDKVVEMNMNAVFFQVSPEADAFYKSNIVPWSRYLTGTFGKDPGFDPLAFAIEEAHKRNLELHAWFNPYRVSMDMKDSTKASLNINKSVYKEHPEWIKSAMDRFVVDPGIPEARKWVISRVMEVVNNYDVDGVHFDDYFYYEKTVGELKDEDTYRKYNNGQFTNIGDFRRNNTYLLISELSQEIKKTKPWVKFGVSPAGVWGNKKDGLANGSNTQASSTNYNNCFADTRKWVMDEIIDYIAPQIYFSFGYSRAAYGELATWWSDVCRGKNVHLYIGIALYKVNDSTDTYFTANNGVPEITRQLKFNTTKPEIMGDIMFRFANLNDAKKQPVVNAMKNLRSTKALVPVMSWKGGSAPDTPSNGKLEAVNGKIRLTWTDNDPDTAYYAVYRFNIDENADITSDASAKNLIATVRKYADGVQEFTDTGLYDTEKVYYIVTALDRLHNESNGLTISTKHSQYFKDVGLKHSWAIDAIDLLYEKGVVKGVGDGIFNPGANTKRADFTIMTVKALGFEADFTDNFSDVKQDAYYYNSVGIAKKLEIVKGTGEFFNPEGNITRQDIMVIMLKALEAKGITYDKDGIDYLARYSDRNQISDYAKDAVAFLTKLGIVQGYDGKFNPKQYATRAEIAVILQNVLDKVFQQ</sequence>
<proteinExistence type="predicted"/>
<dbReference type="InterPro" id="IPR017853">
    <property type="entry name" value="GH"/>
</dbReference>
<accession>G8LWB5</accession>
<reference evidence="5 6" key="2">
    <citation type="journal article" date="2012" name="Stand. Genomic Sci.">
        <title>Complete Genome Sequence of Clostridium clariflavum DSM 19732.</title>
        <authorList>
            <person name="Izquierdo J.A."/>
            <person name="Goodwin L."/>
            <person name="Davenport K.W."/>
            <person name="Teshima H."/>
            <person name="Bruce D."/>
            <person name="Detter C."/>
            <person name="Tapia R."/>
            <person name="Han S."/>
            <person name="Land M."/>
            <person name="Hauser L."/>
            <person name="Jeffries C.D."/>
            <person name="Han J."/>
            <person name="Pitluck S."/>
            <person name="Nolan M."/>
            <person name="Chen A."/>
            <person name="Huntemann M."/>
            <person name="Mavromatis K."/>
            <person name="Mikhailova N."/>
            <person name="Liolios K."/>
            <person name="Woyke T."/>
            <person name="Lynd L.R."/>
        </authorList>
    </citation>
    <scope>NUCLEOTIDE SEQUENCE [LARGE SCALE GENOMIC DNA]</scope>
    <source>
        <strain evidence="6">DSM 19732 / NBRC 101661 / EBR45</strain>
    </source>
</reference>
<dbReference type="KEGG" id="ccl:Clocl_3247"/>
<dbReference type="PROSITE" id="PS51272">
    <property type="entry name" value="SLH"/>
    <property type="match status" value="3"/>
</dbReference>
<evidence type="ECO:0000259" key="4">
    <source>
        <dbReference type="PROSITE" id="PS51272"/>
    </source>
</evidence>
<dbReference type="Pfam" id="PF02638">
    <property type="entry name" value="GHL10"/>
    <property type="match status" value="1"/>
</dbReference>
<dbReference type="AlphaFoldDB" id="G8LWB5"/>
<dbReference type="PANTHER" id="PTHR43405">
    <property type="entry name" value="GLYCOSYL HYDROLASE DIGH"/>
    <property type="match status" value="1"/>
</dbReference>
<dbReference type="eggNOG" id="COG1649">
    <property type="taxonomic scope" value="Bacteria"/>
</dbReference>
<keyword evidence="2" id="KW-0677">Repeat</keyword>
<feature type="chain" id="PRO_5003510913" description="SLH domain-containing protein" evidence="3">
    <location>
        <begin position="31"/>
        <end position="730"/>
    </location>
</feature>
<gene>
    <name evidence="5" type="ordered locus">Clocl_3247</name>
</gene>
<dbReference type="PANTHER" id="PTHR43405:SF1">
    <property type="entry name" value="GLYCOSYL HYDROLASE DIGH"/>
    <property type="match status" value="1"/>
</dbReference>
<protein>
    <recommendedName>
        <fullName evidence="4">SLH domain-containing protein</fullName>
    </recommendedName>
</protein>
<feature type="signal peptide" evidence="3">
    <location>
        <begin position="1"/>
        <end position="30"/>
    </location>
</feature>
<name>G8LWB5_ACECE</name>
<keyword evidence="1 3" id="KW-0732">Signal</keyword>
<organism evidence="5 6">
    <name type="scientific">Acetivibrio clariflavus (strain DSM 19732 / NBRC 101661 / EBR45)</name>
    <name type="common">Clostridium clariflavum</name>
    <dbReference type="NCBI Taxonomy" id="720554"/>
    <lineage>
        <taxon>Bacteria</taxon>
        <taxon>Bacillati</taxon>
        <taxon>Bacillota</taxon>
        <taxon>Clostridia</taxon>
        <taxon>Eubacteriales</taxon>
        <taxon>Oscillospiraceae</taxon>
        <taxon>Acetivibrio</taxon>
    </lineage>
</organism>
<dbReference type="InterPro" id="IPR052177">
    <property type="entry name" value="Divisome_Glycosyl_Hydrolase"/>
</dbReference>
<dbReference type="SUPFAM" id="SSF51445">
    <property type="entry name" value="(Trans)glycosidases"/>
    <property type="match status" value="1"/>
</dbReference>